<reference evidence="2" key="1">
    <citation type="journal article" date="2021" name="Nat. Commun.">
        <title>Genetic determinants of endophytism in the Arabidopsis root mycobiome.</title>
        <authorList>
            <person name="Mesny F."/>
            <person name="Miyauchi S."/>
            <person name="Thiergart T."/>
            <person name="Pickel B."/>
            <person name="Atanasova L."/>
            <person name="Karlsson M."/>
            <person name="Huettel B."/>
            <person name="Barry K.W."/>
            <person name="Haridas S."/>
            <person name="Chen C."/>
            <person name="Bauer D."/>
            <person name="Andreopoulos W."/>
            <person name="Pangilinan J."/>
            <person name="LaButti K."/>
            <person name="Riley R."/>
            <person name="Lipzen A."/>
            <person name="Clum A."/>
            <person name="Drula E."/>
            <person name="Henrissat B."/>
            <person name="Kohler A."/>
            <person name="Grigoriev I.V."/>
            <person name="Martin F.M."/>
            <person name="Hacquard S."/>
        </authorList>
    </citation>
    <scope>NUCLEOTIDE SEQUENCE</scope>
    <source>
        <strain evidence="2">MPI-CAGE-CH-0243</strain>
    </source>
</reference>
<evidence type="ECO:0000313" key="2">
    <source>
        <dbReference type="EMBL" id="KAH7116214.1"/>
    </source>
</evidence>
<feature type="transmembrane region" description="Helical" evidence="1">
    <location>
        <begin position="484"/>
        <end position="505"/>
    </location>
</feature>
<proteinExistence type="predicted"/>
<name>A0A9P9DBP1_9PLEO</name>
<protein>
    <submittedName>
        <fullName evidence="2">Uncharacterized protein</fullName>
    </submittedName>
</protein>
<keyword evidence="3" id="KW-1185">Reference proteome</keyword>
<dbReference type="Proteomes" id="UP000700596">
    <property type="component" value="Unassembled WGS sequence"/>
</dbReference>
<evidence type="ECO:0000256" key="1">
    <source>
        <dbReference type="SAM" id="Phobius"/>
    </source>
</evidence>
<keyword evidence="1" id="KW-1133">Transmembrane helix</keyword>
<gene>
    <name evidence="2" type="ORF">B0J11DRAFT_539457</name>
</gene>
<dbReference type="EMBL" id="JAGMWT010000015">
    <property type="protein sequence ID" value="KAH7116214.1"/>
    <property type="molecule type" value="Genomic_DNA"/>
</dbReference>
<dbReference type="OrthoDB" id="3560543at2759"/>
<feature type="transmembrane region" description="Helical" evidence="1">
    <location>
        <begin position="412"/>
        <end position="438"/>
    </location>
</feature>
<feature type="transmembrane region" description="Helical" evidence="1">
    <location>
        <begin position="453"/>
        <end position="472"/>
    </location>
</feature>
<keyword evidence="1" id="KW-0472">Membrane</keyword>
<sequence>MESPSNSIEVLDETISAARNDSSDDPNIVPEPLALSVLPDDGAVHGIPRASASSDDEVEEIEDSVIYAAGVAPNRVARKDAGNEPNLVMKNFLNDKSEQHASKMFNYTSWGENNRGLQIGHHVGVVNNFVGSSGFSDNHVRQSLFFGLQANTMSPAHDLALKYNQSRAPGQSISIISTASKSYVPHAPVTLTELKNALIKIAVVCQSLDKAFAEYFRVTISKLDSTRERLRRIREKIIMNQSQGYVGSLGEYCESINTSSRTDQEPPIQTYDTWPTGQDNLPYLEDALEVPYWNMMADHFIKSSHINSPFTYDMVLSVIKQKRGEIKFLLVQTKQKWGDALPEAIEKGIVHRLDVLDTVIAETPGSRESLLDIQVPTLQASPDPLPVPTEPESTPLIAAISNKGEITDLEKVSLLSLFFVFIALTMVPFGMGFAGYWVAEPSEAVGSTSDPDFKWLIATTLLSIFGNIYVGVPLRKLTRGSKANILSQVFLLLSIVLGIFSVSIYPFWNKAWSSSMSFFCNFFAIGSMFISSNHTSEAASSVSAEALKTKKTQ</sequence>
<evidence type="ECO:0000313" key="3">
    <source>
        <dbReference type="Proteomes" id="UP000700596"/>
    </source>
</evidence>
<dbReference type="AlphaFoldDB" id="A0A9P9DBP1"/>
<accession>A0A9P9DBP1</accession>
<organism evidence="2 3">
    <name type="scientific">Dendryphion nanum</name>
    <dbReference type="NCBI Taxonomy" id="256645"/>
    <lineage>
        <taxon>Eukaryota</taxon>
        <taxon>Fungi</taxon>
        <taxon>Dikarya</taxon>
        <taxon>Ascomycota</taxon>
        <taxon>Pezizomycotina</taxon>
        <taxon>Dothideomycetes</taxon>
        <taxon>Pleosporomycetidae</taxon>
        <taxon>Pleosporales</taxon>
        <taxon>Torulaceae</taxon>
        <taxon>Dendryphion</taxon>
    </lineage>
</organism>
<comment type="caution">
    <text evidence="2">The sequence shown here is derived from an EMBL/GenBank/DDBJ whole genome shotgun (WGS) entry which is preliminary data.</text>
</comment>
<keyword evidence="1" id="KW-0812">Transmembrane</keyword>